<gene>
    <name evidence="5" type="ORF">CDV31_012568</name>
</gene>
<reference evidence="5 6" key="1">
    <citation type="submission" date="2017-06" db="EMBL/GenBank/DDBJ databases">
        <title>Cmopartive genomic analysis of Ambrosia Fusariam Clade fungi.</title>
        <authorList>
            <person name="Stajich J.E."/>
            <person name="Carrillo J."/>
            <person name="Kijimoto T."/>
            <person name="Eskalen A."/>
            <person name="O'Donnell K."/>
            <person name="Kasson M."/>
        </authorList>
    </citation>
    <scope>NUCLEOTIDE SEQUENCE [LARGE SCALE GENOMIC DNA]</scope>
    <source>
        <strain evidence="5 6">NRRL 20438</strain>
    </source>
</reference>
<dbReference type="Proteomes" id="UP000288429">
    <property type="component" value="Unassembled WGS sequence"/>
</dbReference>
<protein>
    <recommendedName>
        <fullName evidence="4">NmrA-like domain-containing protein</fullName>
    </recommendedName>
</protein>
<dbReference type="GO" id="GO:0016491">
    <property type="term" value="F:oxidoreductase activity"/>
    <property type="evidence" value="ECO:0007669"/>
    <property type="project" value="UniProtKB-KW"/>
</dbReference>
<dbReference type="InterPro" id="IPR051609">
    <property type="entry name" value="NmrA/Isoflavone_reductase-like"/>
</dbReference>
<feature type="domain" description="NmrA-like" evidence="4">
    <location>
        <begin position="4"/>
        <end position="233"/>
    </location>
</feature>
<dbReference type="PANTHER" id="PTHR47706:SF4">
    <property type="entry name" value="NMRA-LIKE DOMAIN-CONTAINING PROTEIN"/>
    <property type="match status" value="1"/>
</dbReference>
<comment type="similarity">
    <text evidence="1">Belongs to the NmrA-type oxidoreductase family. Isoflavone reductase subfamily.</text>
</comment>
<evidence type="ECO:0000256" key="1">
    <source>
        <dbReference type="ARBA" id="ARBA00005725"/>
    </source>
</evidence>
<dbReference type="AlphaFoldDB" id="A0A428T8Y9"/>
<evidence type="ECO:0000256" key="2">
    <source>
        <dbReference type="ARBA" id="ARBA00022857"/>
    </source>
</evidence>
<keyword evidence="6" id="KW-1185">Reference proteome</keyword>
<dbReference type="InterPro" id="IPR036291">
    <property type="entry name" value="NAD(P)-bd_dom_sf"/>
</dbReference>
<evidence type="ECO:0000256" key="3">
    <source>
        <dbReference type="ARBA" id="ARBA00023002"/>
    </source>
</evidence>
<proteinExistence type="inferred from homology"/>
<evidence type="ECO:0000313" key="6">
    <source>
        <dbReference type="Proteomes" id="UP000288429"/>
    </source>
</evidence>
<dbReference type="InterPro" id="IPR008030">
    <property type="entry name" value="NmrA-like"/>
</dbReference>
<dbReference type="PANTHER" id="PTHR47706">
    <property type="entry name" value="NMRA-LIKE FAMILY PROTEIN"/>
    <property type="match status" value="1"/>
</dbReference>
<comment type="caution">
    <text evidence="5">The sequence shown here is derived from an EMBL/GenBank/DDBJ whole genome shotgun (WGS) entry which is preliminary data.</text>
</comment>
<dbReference type="Pfam" id="PF05368">
    <property type="entry name" value="NmrA"/>
    <property type="match status" value="1"/>
</dbReference>
<evidence type="ECO:0000313" key="5">
    <source>
        <dbReference type="EMBL" id="RSL98501.1"/>
    </source>
</evidence>
<organism evidence="5 6">
    <name type="scientific">Fusarium ambrosium</name>
    <dbReference type="NCBI Taxonomy" id="131363"/>
    <lineage>
        <taxon>Eukaryota</taxon>
        <taxon>Fungi</taxon>
        <taxon>Dikarya</taxon>
        <taxon>Ascomycota</taxon>
        <taxon>Pezizomycotina</taxon>
        <taxon>Sordariomycetes</taxon>
        <taxon>Hypocreomycetidae</taxon>
        <taxon>Hypocreales</taxon>
        <taxon>Nectriaceae</taxon>
        <taxon>Fusarium</taxon>
        <taxon>Fusarium solani species complex</taxon>
    </lineage>
</organism>
<keyword evidence="3" id="KW-0560">Oxidoreductase</keyword>
<sequence length="279" mass="30784">MVNIAVAGGTGKVGKTILEVLKSQTRHKPFLLTRSSTPSNDDNVTSVTVDYSDITSLTEALERHEIHIVICCLPYEGDALKVGQGNLIKASEASVHTKRFVPSAFGINYPKEAVKELPVLAHYFQAIETLRQSSLEWTLFQNGCFLDYWGHPHIKSYLRPSPFGIDIAGKVAAIPGDGDTRFTVTYSFDVAKYVVAAMDLDEWPETTRIAGDIITWKEFVNLAESITGSKFEVFYDSIEKLETREGRVNRAAFAGSVLRGIPQTSVSVVHGYLLPVDGR</sequence>
<accession>A0A428T8Y9</accession>
<dbReference type="Gene3D" id="3.40.50.720">
    <property type="entry name" value="NAD(P)-binding Rossmann-like Domain"/>
    <property type="match status" value="1"/>
</dbReference>
<dbReference type="Gene3D" id="3.90.25.10">
    <property type="entry name" value="UDP-galactose 4-epimerase, domain 1"/>
    <property type="match status" value="1"/>
</dbReference>
<dbReference type="EMBL" id="NIZV01000235">
    <property type="protein sequence ID" value="RSL98501.1"/>
    <property type="molecule type" value="Genomic_DNA"/>
</dbReference>
<name>A0A428T8Y9_9HYPO</name>
<evidence type="ECO:0000259" key="4">
    <source>
        <dbReference type="Pfam" id="PF05368"/>
    </source>
</evidence>
<keyword evidence="2" id="KW-0521">NADP</keyword>
<dbReference type="SUPFAM" id="SSF51735">
    <property type="entry name" value="NAD(P)-binding Rossmann-fold domains"/>
    <property type="match status" value="1"/>
</dbReference>